<proteinExistence type="predicted"/>
<feature type="compositionally biased region" description="Basic and acidic residues" evidence="1">
    <location>
        <begin position="168"/>
        <end position="187"/>
    </location>
</feature>
<gene>
    <name evidence="3" type="primary">LOC108738677</name>
</gene>
<dbReference type="KEGG" id="apln:108738677"/>
<feature type="region of interest" description="Disordered" evidence="1">
    <location>
        <begin position="120"/>
        <end position="354"/>
    </location>
</feature>
<dbReference type="Proteomes" id="UP000192223">
    <property type="component" value="Unplaced"/>
</dbReference>
<feature type="compositionally biased region" description="Low complexity" evidence="1">
    <location>
        <begin position="250"/>
        <end position="269"/>
    </location>
</feature>
<dbReference type="RefSeq" id="XP_018327705.1">
    <property type="nucleotide sequence ID" value="XM_018472203.2"/>
</dbReference>
<reference evidence="3" key="1">
    <citation type="submission" date="2025-08" db="UniProtKB">
        <authorList>
            <consortium name="RefSeq"/>
        </authorList>
    </citation>
    <scope>IDENTIFICATION</scope>
    <source>
        <tissue evidence="3">Entire body</tissue>
    </source>
</reference>
<feature type="region of interest" description="Disordered" evidence="1">
    <location>
        <begin position="593"/>
        <end position="671"/>
    </location>
</feature>
<keyword evidence="2" id="KW-1185">Reference proteome</keyword>
<feature type="region of interest" description="Disordered" evidence="1">
    <location>
        <begin position="1"/>
        <end position="39"/>
    </location>
</feature>
<dbReference type="AlphaFoldDB" id="A0A1W4X5U6"/>
<evidence type="ECO:0000313" key="2">
    <source>
        <dbReference type="Proteomes" id="UP000192223"/>
    </source>
</evidence>
<accession>A0A1W4X5U6</accession>
<feature type="compositionally biased region" description="Basic and acidic residues" evidence="1">
    <location>
        <begin position="238"/>
        <end position="249"/>
    </location>
</feature>
<sequence>MVSVGREESSDSDTNNTNKKTQNSGVSPKNTSLQKNMLHAASLSAKKDFLSKMLEKSDRIKDLTTLNVKDIETPRNCPNSLPLKGILKKSFSKKSDYEYSDDSETNNNSEGVFTPKFALTNMQEETPKIQKNKKNSNFETNKSIKEAFKTKLKMVPSKKSSDSNTDSEDGKGYKRDLPDIGSLDRFRAIRGRRREVDDDFVKKSKNKALNSEQDDSSDSDDNSNDNLYLQNLVSKNKHNNEKRHSESVSKIKPSNNKNSSKNKLISIESDLSDASSREMKKSKSKRQSSLEYSRLENSDSDYDTKTSLGVKRKNKNLSKNESKNKRLKVSDSSSDSEVHNELNRRKSKLKKRAQTPAEKLLLQFETERDDLNKIDVSHLDYSFPSKSPDYELFMAKIPKDLRSSLSGAKLSLTTTTKINTNQGKFVCVPSEVTEGKEEVNFFSQENGELKIITTKLCGKLKAYQELETVPEMEMSENKNRVALPDNLKQRHPLFGPNYVDKIELKEDIKHKLETSALPIKIKSKKHKKNKQKDLESHYQSYEHNELIFQILGKSQEQISDAHYKRNEKSKKEITENMDILEYLNKNVFNEREKKKKLKEKTPENSINKNDLDIDNVEEKKRKKKRKRENEYEDSSDIIKDHKRMRMTMSSEEEPTDGIDSFKVKHKKNRKS</sequence>
<name>A0A1W4X5U6_AGRPL</name>
<protein>
    <submittedName>
        <fullName evidence="3">DNA ligase 1-like</fullName>
    </submittedName>
</protein>
<organism evidence="2 3">
    <name type="scientific">Agrilus planipennis</name>
    <name type="common">Emerald ash borer</name>
    <name type="synonym">Agrilus marcopoli</name>
    <dbReference type="NCBI Taxonomy" id="224129"/>
    <lineage>
        <taxon>Eukaryota</taxon>
        <taxon>Metazoa</taxon>
        <taxon>Ecdysozoa</taxon>
        <taxon>Arthropoda</taxon>
        <taxon>Hexapoda</taxon>
        <taxon>Insecta</taxon>
        <taxon>Pterygota</taxon>
        <taxon>Neoptera</taxon>
        <taxon>Endopterygota</taxon>
        <taxon>Coleoptera</taxon>
        <taxon>Polyphaga</taxon>
        <taxon>Elateriformia</taxon>
        <taxon>Buprestoidea</taxon>
        <taxon>Buprestidae</taxon>
        <taxon>Agrilinae</taxon>
        <taxon>Agrilus</taxon>
    </lineage>
</organism>
<feature type="compositionally biased region" description="Polar residues" evidence="1">
    <location>
        <begin position="12"/>
        <end position="35"/>
    </location>
</feature>
<evidence type="ECO:0000256" key="1">
    <source>
        <dbReference type="SAM" id="MobiDB-lite"/>
    </source>
</evidence>
<dbReference type="GeneID" id="108738677"/>
<dbReference type="InParanoid" id="A0A1W4X5U6"/>
<evidence type="ECO:0000313" key="3">
    <source>
        <dbReference type="RefSeq" id="XP_018327705.1"/>
    </source>
</evidence>
<feature type="compositionally biased region" description="Acidic residues" evidence="1">
    <location>
        <begin position="212"/>
        <end position="223"/>
    </location>
</feature>
<dbReference type="OrthoDB" id="8197684at2759"/>